<keyword evidence="2" id="KW-0521">NADP</keyword>
<dbReference type="CDD" id="cd19071">
    <property type="entry name" value="AKR_AKR1-5-like"/>
    <property type="match status" value="1"/>
</dbReference>
<proteinExistence type="inferred from homology"/>
<dbReference type="OrthoDB" id="5328358at2"/>
<reference evidence="9 10" key="1">
    <citation type="submission" date="2018-03" db="EMBL/GenBank/DDBJ databases">
        <title>Draft Genome Sequences of the Obligatory Marine Myxobacteria Enhygromyxa salina SWB005.</title>
        <authorList>
            <person name="Poehlein A."/>
            <person name="Moghaddam J.A."/>
            <person name="Harms H."/>
            <person name="Alanjari M."/>
            <person name="Koenig G.M."/>
            <person name="Daniel R."/>
            <person name="Schaeberle T.F."/>
        </authorList>
    </citation>
    <scope>NUCLEOTIDE SEQUENCE [LARGE SCALE GENOMIC DNA]</scope>
    <source>
        <strain evidence="9 10">SWB005</strain>
    </source>
</reference>
<dbReference type="Gene3D" id="3.20.20.100">
    <property type="entry name" value="NADP-dependent oxidoreductase domain"/>
    <property type="match status" value="1"/>
</dbReference>
<evidence type="ECO:0000256" key="4">
    <source>
        <dbReference type="ARBA" id="ARBA00049445"/>
    </source>
</evidence>
<organism evidence="9 10">
    <name type="scientific">Enhygromyxa salina</name>
    <dbReference type="NCBI Taxonomy" id="215803"/>
    <lineage>
        <taxon>Bacteria</taxon>
        <taxon>Pseudomonadati</taxon>
        <taxon>Myxococcota</taxon>
        <taxon>Polyangia</taxon>
        <taxon>Nannocystales</taxon>
        <taxon>Nannocystaceae</taxon>
        <taxon>Enhygromyxa</taxon>
    </lineage>
</organism>
<feature type="active site" description="Proton donor" evidence="5">
    <location>
        <position position="62"/>
    </location>
</feature>
<dbReference type="PRINTS" id="PR00069">
    <property type="entry name" value="ALDKETRDTASE"/>
</dbReference>
<gene>
    <name evidence="9" type="primary">yvgN</name>
    <name evidence="9" type="ORF">ENSA5_44920</name>
</gene>
<dbReference type="PROSITE" id="PS00798">
    <property type="entry name" value="ALDOKETO_REDUCTASE_1"/>
    <property type="match status" value="1"/>
</dbReference>
<dbReference type="InterPro" id="IPR036812">
    <property type="entry name" value="NAD(P)_OxRdtase_dom_sf"/>
</dbReference>
<evidence type="ECO:0000313" key="10">
    <source>
        <dbReference type="Proteomes" id="UP000237968"/>
    </source>
</evidence>
<comment type="caution">
    <text evidence="9">The sequence shown here is derived from an EMBL/GenBank/DDBJ whole genome shotgun (WGS) entry which is preliminary data.</text>
</comment>
<name>A0A2S9XJV4_9BACT</name>
<dbReference type="RefSeq" id="WP_106393763.1">
    <property type="nucleotide sequence ID" value="NZ_PVNK01000194.1"/>
</dbReference>
<dbReference type="PANTHER" id="PTHR43827:SF3">
    <property type="entry name" value="NADP-DEPENDENT OXIDOREDUCTASE DOMAIN-CONTAINING PROTEIN"/>
    <property type="match status" value="1"/>
</dbReference>
<feature type="domain" description="NADP-dependent oxidoreductase" evidence="8">
    <location>
        <begin position="24"/>
        <end position="305"/>
    </location>
</feature>
<dbReference type="PROSITE" id="PS00063">
    <property type="entry name" value="ALDOKETO_REDUCTASE_3"/>
    <property type="match status" value="1"/>
</dbReference>
<evidence type="ECO:0000256" key="7">
    <source>
        <dbReference type="PIRSR" id="PIRSR000097-3"/>
    </source>
</evidence>
<dbReference type="InterPro" id="IPR023210">
    <property type="entry name" value="NADP_OxRdtase_dom"/>
</dbReference>
<evidence type="ECO:0000256" key="6">
    <source>
        <dbReference type="PIRSR" id="PIRSR000097-2"/>
    </source>
</evidence>
<evidence type="ECO:0000256" key="1">
    <source>
        <dbReference type="ARBA" id="ARBA00007905"/>
    </source>
</evidence>
<comment type="similarity">
    <text evidence="1">Belongs to the aldo/keto reductase family.</text>
</comment>
<dbReference type="Pfam" id="PF00248">
    <property type="entry name" value="Aldo_ket_red"/>
    <property type="match status" value="1"/>
</dbReference>
<evidence type="ECO:0000256" key="3">
    <source>
        <dbReference type="ARBA" id="ARBA00023002"/>
    </source>
</evidence>
<dbReference type="PROSITE" id="PS00062">
    <property type="entry name" value="ALDOKETO_REDUCTASE_2"/>
    <property type="match status" value="1"/>
</dbReference>
<evidence type="ECO:0000256" key="5">
    <source>
        <dbReference type="PIRSR" id="PIRSR000097-1"/>
    </source>
</evidence>
<dbReference type="Proteomes" id="UP000237968">
    <property type="component" value="Unassembled WGS sequence"/>
</dbReference>
<sequence length="321" mass="35328">MTIDQTITLRNGVTMPSIAFGCAFGDWVGGSEFQGFLPEQAWRAIPMALDAGYRAFDGAHAYGTERIVGASLGQRFASGALTREDIFITTKLAHPRTSPEVNISHLRTWNADEVEDIGQRVLDDMMRSLDDLALGYVDLLLIHWPGPFENRDAALARDARRTIWRTFMALHDKGAARAIGVSNFTTAHLRELVEDDQLTTPMVNQIEAHPYCRDRDIEAYCREHGIVITAYAPFASGALGMLGDPVLTAIANKHDVAVGQVVLRWHLQSGRAVLPKTSKAHRMRENLDVFGFALDEEDMAAIDALGSGAPRRTCADPNDVV</sequence>
<dbReference type="PANTHER" id="PTHR43827">
    <property type="entry name" value="2,5-DIKETO-D-GLUCONIC ACID REDUCTASE"/>
    <property type="match status" value="1"/>
</dbReference>
<feature type="site" description="Lowers pKa of active site Tyr" evidence="7">
    <location>
        <position position="91"/>
    </location>
</feature>
<feature type="binding site" evidence="6">
    <location>
        <position position="143"/>
    </location>
    <ligand>
        <name>substrate</name>
    </ligand>
</feature>
<evidence type="ECO:0000259" key="8">
    <source>
        <dbReference type="Pfam" id="PF00248"/>
    </source>
</evidence>
<dbReference type="InterPro" id="IPR020471">
    <property type="entry name" value="AKR"/>
</dbReference>
<dbReference type="SUPFAM" id="SSF51430">
    <property type="entry name" value="NAD(P)-linked oxidoreductase"/>
    <property type="match status" value="1"/>
</dbReference>
<accession>A0A2S9XJV4</accession>
<dbReference type="PIRSF" id="PIRSF000097">
    <property type="entry name" value="AKR"/>
    <property type="match status" value="1"/>
</dbReference>
<dbReference type="InterPro" id="IPR018170">
    <property type="entry name" value="Aldo/ket_reductase_CS"/>
</dbReference>
<dbReference type="FunFam" id="3.20.20.100:FF:000002">
    <property type="entry name" value="2,5-diketo-D-gluconic acid reductase A"/>
    <property type="match status" value="1"/>
</dbReference>
<dbReference type="GO" id="GO:1990002">
    <property type="term" value="F:methylglyoxal reductase (NADPH) (acetol producing) activity"/>
    <property type="evidence" value="ECO:0007669"/>
    <property type="project" value="RHEA"/>
</dbReference>
<dbReference type="AlphaFoldDB" id="A0A2S9XJV4"/>
<comment type="catalytic activity">
    <reaction evidence="4">
        <text>hydroxyacetone + NADP(+) = methylglyoxal + NADPH + H(+)</text>
        <dbReference type="Rhea" id="RHEA:27986"/>
        <dbReference type="ChEBI" id="CHEBI:15378"/>
        <dbReference type="ChEBI" id="CHEBI:17158"/>
        <dbReference type="ChEBI" id="CHEBI:27957"/>
        <dbReference type="ChEBI" id="CHEBI:57783"/>
        <dbReference type="ChEBI" id="CHEBI:58349"/>
    </reaction>
</comment>
<keyword evidence="10" id="KW-1185">Reference proteome</keyword>
<keyword evidence="3 9" id="KW-0560">Oxidoreductase</keyword>
<dbReference type="EMBL" id="PVNK01000194">
    <property type="protein sequence ID" value="PRP93117.1"/>
    <property type="molecule type" value="Genomic_DNA"/>
</dbReference>
<dbReference type="EC" id="1.1.1.-" evidence="9"/>
<evidence type="ECO:0000313" key="9">
    <source>
        <dbReference type="EMBL" id="PRP93117.1"/>
    </source>
</evidence>
<evidence type="ECO:0000256" key="2">
    <source>
        <dbReference type="ARBA" id="ARBA00022857"/>
    </source>
</evidence>
<protein>
    <submittedName>
        <fullName evidence="9">Glyoxal reductase</fullName>
        <ecNumber evidence="9">1.1.1.-</ecNumber>
    </submittedName>
</protein>